<accession>C5P575</accession>
<dbReference type="AlphaFoldDB" id="C5P575"/>
<gene>
    <name evidence="2" type="ORF">CPC735_032010</name>
</gene>
<reference evidence="2 3" key="1">
    <citation type="journal article" date="2009" name="Genome Res.">
        <title>Comparative genomic analyses of the human fungal pathogens Coccidioides and their relatives.</title>
        <authorList>
            <person name="Sharpton T.J."/>
            <person name="Stajich J.E."/>
            <person name="Rounsley S.D."/>
            <person name="Gardner M.J."/>
            <person name="Wortman J.R."/>
            <person name="Jordar V.S."/>
            <person name="Maiti R."/>
            <person name="Kodira C.D."/>
            <person name="Neafsey D.E."/>
            <person name="Zeng Q."/>
            <person name="Hung C.-Y."/>
            <person name="McMahan C."/>
            <person name="Muszewska A."/>
            <person name="Grynberg M."/>
            <person name="Mandel M.A."/>
            <person name="Kellner E.M."/>
            <person name="Barker B.M."/>
            <person name="Galgiani J.N."/>
            <person name="Orbach M.J."/>
            <person name="Kirkland T.N."/>
            <person name="Cole G.T."/>
            <person name="Henn M.R."/>
            <person name="Birren B.W."/>
            <person name="Taylor J.W."/>
        </authorList>
    </citation>
    <scope>NUCLEOTIDE SEQUENCE [LARGE SCALE GENOMIC DNA]</scope>
    <source>
        <strain evidence="3">C735</strain>
    </source>
</reference>
<dbReference type="HOGENOM" id="CLU_119608_0_0_1"/>
<evidence type="ECO:0000256" key="1">
    <source>
        <dbReference type="SAM" id="MobiDB-lite"/>
    </source>
</evidence>
<feature type="region of interest" description="Disordered" evidence="1">
    <location>
        <begin position="165"/>
        <end position="189"/>
    </location>
</feature>
<protein>
    <submittedName>
        <fullName evidence="2">Uncharacterized protein</fullName>
    </submittedName>
</protein>
<name>C5P575_COCP7</name>
<evidence type="ECO:0000313" key="2">
    <source>
        <dbReference type="EMBL" id="EER27865.1"/>
    </source>
</evidence>
<evidence type="ECO:0000313" key="3">
    <source>
        <dbReference type="Proteomes" id="UP000009084"/>
    </source>
</evidence>
<dbReference type="Proteomes" id="UP000009084">
    <property type="component" value="Unassembled WGS sequence"/>
</dbReference>
<organism evidence="2 3">
    <name type="scientific">Coccidioides posadasii (strain C735)</name>
    <name type="common">Valley fever fungus</name>
    <dbReference type="NCBI Taxonomy" id="222929"/>
    <lineage>
        <taxon>Eukaryota</taxon>
        <taxon>Fungi</taxon>
        <taxon>Dikarya</taxon>
        <taxon>Ascomycota</taxon>
        <taxon>Pezizomycotina</taxon>
        <taxon>Eurotiomycetes</taxon>
        <taxon>Eurotiomycetidae</taxon>
        <taxon>Onygenales</taxon>
        <taxon>Onygenaceae</taxon>
        <taxon>Coccidioides</taxon>
    </lineage>
</organism>
<proteinExistence type="predicted"/>
<dbReference type="VEuPathDB" id="FungiDB:CPC735_032010"/>
<dbReference type="EMBL" id="ACFW01000025">
    <property type="protein sequence ID" value="EER27865.1"/>
    <property type="molecule type" value="Genomic_DNA"/>
</dbReference>
<sequence>MSRTGLQAVDFGTKAEYLTPIRPARAFRIGLQGRIKVVVWHPSRSFERTLKGENGLSYELKSMGGPECRTIQQGCASYHWKGFQPPDSEIALVFLNLWASLGLDFSLAAHLGEGSLGVYGSLKMDRSGSRCKEDERTNWLLGRASTGVSKVICWLASNTSMTTTVDQSDVTRDSSESGGDPEQDLLFPPGRAHLRVG</sequence>
<dbReference type="OrthoDB" id="10302450at2759"/>
<comment type="caution">
    <text evidence="2">The sequence shown here is derived from an EMBL/GenBank/DDBJ whole genome shotgun (WGS) entry which is preliminary data.</text>
</comment>